<dbReference type="EMBL" id="LGIA01000022">
    <property type="protein sequence ID" value="KOH46762.1"/>
    <property type="molecule type" value="Genomic_DNA"/>
</dbReference>
<dbReference type="Proteomes" id="UP000036958">
    <property type="component" value="Unassembled WGS sequence"/>
</dbReference>
<evidence type="ECO:0000256" key="3">
    <source>
        <dbReference type="ARBA" id="ARBA00022729"/>
    </source>
</evidence>
<comment type="caution">
    <text evidence="8">The sequence shown here is derived from an EMBL/GenBank/DDBJ whole genome shotgun (WGS) entry which is preliminary data.</text>
</comment>
<evidence type="ECO:0008006" key="10">
    <source>
        <dbReference type="Google" id="ProtNLM"/>
    </source>
</evidence>
<dbReference type="InterPro" id="IPR011990">
    <property type="entry name" value="TPR-like_helical_dom_sf"/>
</dbReference>
<dbReference type="InterPro" id="IPR033985">
    <property type="entry name" value="SusD-like_N"/>
</dbReference>
<dbReference type="PATRIC" id="fig|1409788.3.peg.494"/>
<proteinExistence type="inferred from homology"/>
<evidence type="ECO:0000256" key="2">
    <source>
        <dbReference type="ARBA" id="ARBA00006275"/>
    </source>
</evidence>
<feature type="domain" description="RagB/SusD" evidence="6">
    <location>
        <begin position="373"/>
        <end position="525"/>
    </location>
</feature>
<accession>A0A0L8VF29</accession>
<dbReference type="AlphaFoldDB" id="A0A0L8VF29"/>
<comment type="similarity">
    <text evidence="2">Belongs to the SusD family.</text>
</comment>
<keyword evidence="5" id="KW-0998">Cell outer membrane</keyword>
<dbReference type="CDD" id="cd08977">
    <property type="entry name" value="SusD"/>
    <property type="match status" value="1"/>
</dbReference>
<keyword evidence="9" id="KW-1185">Reference proteome</keyword>
<evidence type="ECO:0000256" key="5">
    <source>
        <dbReference type="ARBA" id="ARBA00023237"/>
    </source>
</evidence>
<dbReference type="STRING" id="1409788.NC99_04780"/>
<gene>
    <name evidence="8" type="ORF">NC99_04780</name>
</gene>
<evidence type="ECO:0000259" key="7">
    <source>
        <dbReference type="Pfam" id="PF14322"/>
    </source>
</evidence>
<organism evidence="8 9">
    <name type="scientific">Sunxiuqinia dokdonensis</name>
    <dbReference type="NCBI Taxonomy" id="1409788"/>
    <lineage>
        <taxon>Bacteria</taxon>
        <taxon>Pseudomonadati</taxon>
        <taxon>Bacteroidota</taxon>
        <taxon>Bacteroidia</taxon>
        <taxon>Marinilabiliales</taxon>
        <taxon>Prolixibacteraceae</taxon>
        <taxon>Sunxiuqinia</taxon>
    </lineage>
</organism>
<keyword evidence="3" id="KW-0732">Signal</keyword>
<dbReference type="SUPFAM" id="SSF48452">
    <property type="entry name" value="TPR-like"/>
    <property type="match status" value="1"/>
</dbReference>
<evidence type="ECO:0000313" key="9">
    <source>
        <dbReference type="Proteomes" id="UP000036958"/>
    </source>
</evidence>
<protein>
    <recommendedName>
        <fullName evidence="10">Carbohydrate-binding protein SusD</fullName>
    </recommendedName>
</protein>
<feature type="domain" description="SusD-like N-terminal" evidence="7">
    <location>
        <begin position="95"/>
        <end position="228"/>
    </location>
</feature>
<evidence type="ECO:0000313" key="8">
    <source>
        <dbReference type="EMBL" id="KOH46762.1"/>
    </source>
</evidence>
<name>A0A0L8VF29_9BACT</name>
<keyword evidence="4" id="KW-0472">Membrane</keyword>
<dbReference type="InterPro" id="IPR012944">
    <property type="entry name" value="SusD_RagB_dom"/>
</dbReference>
<dbReference type="Pfam" id="PF14322">
    <property type="entry name" value="SusD-like_3"/>
    <property type="match status" value="1"/>
</dbReference>
<dbReference type="PROSITE" id="PS51257">
    <property type="entry name" value="PROKAR_LIPOPROTEIN"/>
    <property type="match status" value="1"/>
</dbReference>
<evidence type="ECO:0000256" key="4">
    <source>
        <dbReference type="ARBA" id="ARBA00023136"/>
    </source>
</evidence>
<comment type="subcellular location">
    <subcellularLocation>
        <location evidence="1">Cell outer membrane</location>
    </subcellularLocation>
</comment>
<dbReference type="OrthoDB" id="1016139at2"/>
<dbReference type="RefSeq" id="WP_053179379.1">
    <property type="nucleotide sequence ID" value="NZ_LGIA01000022.1"/>
</dbReference>
<sequence>MKKILFIIMALAAFTSCDEFLAEEPRSEMSVDQFFSYPSHAYNAVNILYRSGAPTFYSAGVYGGSRAMLGGYMSGLFDNDYKGQEVHVQHSQNLTLNGSNLAGYFDGAWDACYLAISRANLAISKIPETPDLTSAEVNQLLAEARFFRAFNYYYLVKTFGDVPLILDAYSSLENLYVERTPVAQVYGQIIEDLEFAVNQGGLDNIPMTDNGFRISKATAAAVLADVYLNVSGYPVQDDSYAAAATAAKSIINSGNFSLIEHGATEELSAYNVIRTSDVQDEYIYSIEYDASISENYWQPALSYPNSATAWGIFQYSITNNAYKPMPEFLWIYDETNDLRIQEKQYFHSSLTYMSEGEEITQTFETSPYLWHNDEALFETGQNNKDMVVYRYAEVLLIAAEAIAQSEGVTTEAIGYLADVRARAYWQTDRSTIVAELTGLSVDEFVEEVWKERLRELALEFRIWSDVQRTRMFPVTSEANKGEVSFENAVGHTTVWNKTFQESHLLFPISENERQRNPNLTQNTGY</sequence>
<evidence type="ECO:0000256" key="1">
    <source>
        <dbReference type="ARBA" id="ARBA00004442"/>
    </source>
</evidence>
<evidence type="ECO:0000259" key="6">
    <source>
        <dbReference type="Pfam" id="PF07980"/>
    </source>
</evidence>
<dbReference type="Pfam" id="PF07980">
    <property type="entry name" value="SusD_RagB"/>
    <property type="match status" value="1"/>
</dbReference>
<dbReference type="Gene3D" id="1.25.40.390">
    <property type="match status" value="1"/>
</dbReference>
<reference evidence="9" key="1">
    <citation type="submission" date="2015-07" db="EMBL/GenBank/DDBJ databases">
        <title>Genome sequencing of Sunxiuqinia dokdonensis strain SK.</title>
        <authorList>
            <person name="Ahn S."/>
            <person name="Kim B.-C."/>
        </authorList>
    </citation>
    <scope>NUCLEOTIDE SEQUENCE [LARGE SCALE GENOMIC DNA]</scope>
    <source>
        <strain evidence="9">SK</strain>
    </source>
</reference>
<dbReference type="GO" id="GO:0009279">
    <property type="term" value="C:cell outer membrane"/>
    <property type="evidence" value="ECO:0007669"/>
    <property type="project" value="UniProtKB-SubCell"/>
</dbReference>